<evidence type="ECO:0000313" key="4">
    <source>
        <dbReference type="Proteomes" id="UP000501690"/>
    </source>
</evidence>
<feature type="compositionally biased region" description="Basic and acidic residues" evidence="1">
    <location>
        <begin position="282"/>
        <end position="296"/>
    </location>
</feature>
<evidence type="ECO:0000256" key="2">
    <source>
        <dbReference type="SAM" id="SignalP"/>
    </source>
</evidence>
<name>A0A4D6M792_VIGUN</name>
<sequence>MLTNLSFVLRVAVVTLLGFAFPSRTSSFEARFTQLQPISRSVPLFSNSKPLPRAAAFRGWCRSTVLAYSREKCGEVRHSRPSEPVSLRRDLQKQVRAALELSLRRKLFPSEEPHLWVRDCLAQARRARLSKPCESLPASLSRSRRSESPPPKRGHSSRMSEGSWLERDSLRVALFFLVWLNEMFDLLRNSLGSLGEILRVVLQWSGRNCMAPVSGCPWWCPIYITCSGVSSSGVSRGIHHKCKHPLNPTKLYPLPRAAAFRGWCRSTVLAYSREKCGEVRHSRPSEPVSLRRDLQKQPKRGTSPLGEGLSRSGKKGSPKQAMREPPSVPVAISPKRESTA</sequence>
<keyword evidence="2" id="KW-0732">Signal</keyword>
<evidence type="ECO:0000313" key="3">
    <source>
        <dbReference type="EMBL" id="QCD96777.1"/>
    </source>
</evidence>
<keyword evidence="4" id="KW-1185">Reference proteome</keyword>
<dbReference type="EMBL" id="CP039350">
    <property type="protein sequence ID" value="QCD96777.1"/>
    <property type="molecule type" value="Genomic_DNA"/>
</dbReference>
<proteinExistence type="predicted"/>
<dbReference type="Proteomes" id="UP000501690">
    <property type="component" value="Linkage Group LG6"/>
</dbReference>
<evidence type="ECO:0000256" key="1">
    <source>
        <dbReference type="SAM" id="MobiDB-lite"/>
    </source>
</evidence>
<feature type="region of interest" description="Disordered" evidence="1">
    <location>
        <begin position="135"/>
        <end position="160"/>
    </location>
</feature>
<feature type="signal peptide" evidence="2">
    <location>
        <begin position="1"/>
        <end position="27"/>
    </location>
</feature>
<accession>A0A4D6M792</accession>
<dbReference type="AlphaFoldDB" id="A0A4D6M792"/>
<reference evidence="3 4" key="1">
    <citation type="submission" date="2019-04" db="EMBL/GenBank/DDBJ databases">
        <title>An improved genome assembly and genetic linkage map for asparagus bean, Vigna unguiculata ssp. sesquipedialis.</title>
        <authorList>
            <person name="Xia Q."/>
            <person name="Zhang R."/>
            <person name="Dong Y."/>
        </authorList>
    </citation>
    <scope>NUCLEOTIDE SEQUENCE [LARGE SCALE GENOMIC DNA]</scope>
    <source>
        <tissue evidence="3">Leaf</tissue>
    </source>
</reference>
<gene>
    <name evidence="3" type="ORF">DEO72_LG6g1487</name>
</gene>
<feature type="chain" id="PRO_5020038404" description="Transmembrane protein" evidence="2">
    <location>
        <begin position="28"/>
        <end position="340"/>
    </location>
</feature>
<organism evidence="3 4">
    <name type="scientific">Vigna unguiculata</name>
    <name type="common">Cowpea</name>
    <dbReference type="NCBI Taxonomy" id="3917"/>
    <lineage>
        <taxon>Eukaryota</taxon>
        <taxon>Viridiplantae</taxon>
        <taxon>Streptophyta</taxon>
        <taxon>Embryophyta</taxon>
        <taxon>Tracheophyta</taxon>
        <taxon>Spermatophyta</taxon>
        <taxon>Magnoliopsida</taxon>
        <taxon>eudicotyledons</taxon>
        <taxon>Gunneridae</taxon>
        <taxon>Pentapetalae</taxon>
        <taxon>rosids</taxon>
        <taxon>fabids</taxon>
        <taxon>Fabales</taxon>
        <taxon>Fabaceae</taxon>
        <taxon>Papilionoideae</taxon>
        <taxon>50 kb inversion clade</taxon>
        <taxon>NPAAA clade</taxon>
        <taxon>indigoferoid/millettioid clade</taxon>
        <taxon>Phaseoleae</taxon>
        <taxon>Vigna</taxon>
    </lineage>
</organism>
<evidence type="ECO:0008006" key="5">
    <source>
        <dbReference type="Google" id="ProtNLM"/>
    </source>
</evidence>
<feature type="region of interest" description="Disordered" evidence="1">
    <location>
        <begin position="282"/>
        <end position="340"/>
    </location>
</feature>
<protein>
    <recommendedName>
        <fullName evidence="5">Transmembrane protein</fullName>
    </recommendedName>
</protein>